<proteinExistence type="predicted"/>
<keyword evidence="1" id="KW-0812">Transmembrane</keyword>
<dbReference type="Gene3D" id="3.10.20.410">
    <property type="match status" value="1"/>
</dbReference>
<keyword evidence="1" id="KW-0472">Membrane</keyword>
<evidence type="ECO:0000313" key="4">
    <source>
        <dbReference type="Proteomes" id="UP000254571"/>
    </source>
</evidence>
<name>A0A7H4NWH2_9ENTR</name>
<comment type="caution">
    <text evidence="3">The sequence shown here is derived from an EMBL/GenBank/DDBJ whole genome shotgun (WGS) entry which is preliminary data.</text>
</comment>
<protein>
    <submittedName>
        <fullName evidence="3">Outer membrane usher protein yqiG</fullName>
    </submittedName>
</protein>
<dbReference type="AlphaFoldDB" id="A0A7H4NWH2"/>
<dbReference type="InterPro" id="IPR025885">
    <property type="entry name" value="PapC_N"/>
</dbReference>
<dbReference type="Pfam" id="PF13954">
    <property type="entry name" value="PapC_N"/>
    <property type="match status" value="1"/>
</dbReference>
<dbReference type="SUPFAM" id="SSF141729">
    <property type="entry name" value="FimD N-terminal domain-like"/>
    <property type="match status" value="1"/>
</dbReference>
<feature type="domain" description="PapC N-terminal" evidence="2">
    <location>
        <begin position="39"/>
        <end position="77"/>
    </location>
</feature>
<reference evidence="3 4" key="1">
    <citation type="submission" date="2018-06" db="EMBL/GenBank/DDBJ databases">
        <authorList>
            <consortium name="Pathogen Informatics"/>
            <person name="Doyle S."/>
        </authorList>
    </citation>
    <scope>NUCLEOTIDE SEQUENCE [LARGE SCALE GENOMIC DNA]</scope>
    <source>
        <strain evidence="3 4">NCTC9149</strain>
    </source>
</reference>
<evidence type="ECO:0000313" key="3">
    <source>
        <dbReference type="EMBL" id="STW04537.1"/>
    </source>
</evidence>
<dbReference type="InterPro" id="IPR037224">
    <property type="entry name" value="PapC_N_sf"/>
</dbReference>
<sequence length="84" mass="9645">MRNLIYSDLTPKGLSLLIKRALYSVCMVFSLSTSIYAIEFNTDMIDAEDRENVDLSQFEKKGYIPVGTYLVRVKNKQKYASARL</sequence>
<feature type="transmembrane region" description="Helical" evidence="1">
    <location>
        <begin position="21"/>
        <end position="38"/>
    </location>
</feature>
<dbReference type="EMBL" id="UGMX01000002">
    <property type="protein sequence ID" value="STW04537.1"/>
    <property type="molecule type" value="Genomic_DNA"/>
</dbReference>
<organism evidence="3 4">
    <name type="scientific">Klebsiella grimontii</name>
    <dbReference type="NCBI Taxonomy" id="2058152"/>
    <lineage>
        <taxon>Bacteria</taxon>
        <taxon>Pseudomonadati</taxon>
        <taxon>Pseudomonadota</taxon>
        <taxon>Gammaproteobacteria</taxon>
        <taxon>Enterobacterales</taxon>
        <taxon>Enterobacteriaceae</taxon>
        <taxon>Klebsiella/Raoultella group</taxon>
        <taxon>Klebsiella</taxon>
    </lineage>
</organism>
<dbReference type="Proteomes" id="UP000254571">
    <property type="component" value="Unassembled WGS sequence"/>
</dbReference>
<evidence type="ECO:0000259" key="2">
    <source>
        <dbReference type="Pfam" id="PF13954"/>
    </source>
</evidence>
<gene>
    <name evidence="3" type="primary">papC_3</name>
    <name evidence="3" type="ORF">NCTC9149_00888</name>
</gene>
<evidence type="ECO:0000256" key="1">
    <source>
        <dbReference type="SAM" id="Phobius"/>
    </source>
</evidence>
<accession>A0A7H4NWH2</accession>
<keyword evidence="1" id="KW-1133">Transmembrane helix</keyword>